<feature type="transmembrane region" description="Helical" evidence="1">
    <location>
        <begin position="46"/>
        <end position="65"/>
    </location>
</feature>
<keyword evidence="1" id="KW-1133">Transmembrane helix</keyword>
<feature type="transmembrane region" description="Helical" evidence="1">
    <location>
        <begin position="134"/>
        <end position="151"/>
    </location>
</feature>
<gene>
    <name evidence="2" type="ORF">JS756_09905</name>
</gene>
<feature type="transmembrane region" description="Helical" evidence="1">
    <location>
        <begin position="85"/>
        <end position="104"/>
    </location>
</feature>
<name>A0ABS2VMZ1_STRAS</name>
<feature type="transmembrane region" description="Helical" evidence="1">
    <location>
        <begin position="110"/>
        <end position="127"/>
    </location>
</feature>
<dbReference type="RefSeq" id="WP_205382637.1">
    <property type="nucleotide sequence ID" value="NZ_JAFFZS010000005.1"/>
</dbReference>
<keyword evidence="3" id="KW-1185">Reference proteome</keyword>
<dbReference type="EMBL" id="JAFFZS010000005">
    <property type="protein sequence ID" value="MBN0044421.1"/>
    <property type="molecule type" value="Genomic_DNA"/>
</dbReference>
<protein>
    <submittedName>
        <fullName evidence="2">Uncharacterized protein</fullName>
    </submittedName>
</protein>
<dbReference type="Proteomes" id="UP000788262">
    <property type="component" value="Unassembled WGS sequence"/>
</dbReference>
<sequence>MTLWLKVRRVQAVLAPALAVFALIVAVAHDQYIQLPSLLAAGGNRVFLMQMTPLIITSTLAHSLAQGVPDIEATARRDVRALDTALVLAVVVVALLASLLVGALADSQEATAAGRNTLFLAGLMLLARTVQEQAASVVPVGWVFAVMFVGYRDIDRPWPWAVTLHPVGHLPTLGFCLFVLAAGLTVHARARRTRRT</sequence>
<evidence type="ECO:0000313" key="2">
    <source>
        <dbReference type="EMBL" id="MBN0044421.1"/>
    </source>
</evidence>
<keyword evidence="1" id="KW-0812">Transmembrane</keyword>
<accession>A0ABS2VMZ1</accession>
<organism evidence="2 3">
    <name type="scientific">Streptomyces actuosus</name>
    <dbReference type="NCBI Taxonomy" id="1885"/>
    <lineage>
        <taxon>Bacteria</taxon>
        <taxon>Bacillati</taxon>
        <taxon>Actinomycetota</taxon>
        <taxon>Actinomycetes</taxon>
        <taxon>Kitasatosporales</taxon>
        <taxon>Streptomycetaceae</taxon>
        <taxon>Streptomyces</taxon>
    </lineage>
</organism>
<feature type="transmembrane region" description="Helical" evidence="1">
    <location>
        <begin position="171"/>
        <end position="190"/>
    </location>
</feature>
<keyword evidence="1" id="KW-0472">Membrane</keyword>
<evidence type="ECO:0000313" key="3">
    <source>
        <dbReference type="Proteomes" id="UP000788262"/>
    </source>
</evidence>
<reference evidence="2 3" key="1">
    <citation type="submission" date="2021-02" db="EMBL/GenBank/DDBJ databases">
        <title>Whole genome sequencing of Streptomyces actuosus VRA1.</title>
        <authorList>
            <person name="Sen G."/>
            <person name="Sen A."/>
        </authorList>
    </citation>
    <scope>NUCLEOTIDE SEQUENCE [LARGE SCALE GENOMIC DNA]</scope>
    <source>
        <strain evidence="2 3">VRA1</strain>
    </source>
</reference>
<evidence type="ECO:0000256" key="1">
    <source>
        <dbReference type="SAM" id="Phobius"/>
    </source>
</evidence>
<proteinExistence type="predicted"/>
<comment type="caution">
    <text evidence="2">The sequence shown here is derived from an EMBL/GenBank/DDBJ whole genome shotgun (WGS) entry which is preliminary data.</text>
</comment>